<dbReference type="InterPro" id="IPR050925">
    <property type="entry name" value="Rhomboid_protease_S54"/>
</dbReference>
<dbReference type="RefSeq" id="WP_052520331.1">
    <property type="nucleotide sequence ID" value="NZ_BJOA01000040.1"/>
</dbReference>
<comment type="similarity">
    <text evidence="2">Belongs to the peptidase S54 family.</text>
</comment>
<keyword evidence="4" id="KW-0378">Hydrolase</keyword>
<feature type="transmembrane region" description="Helical" evidence="7">
    <location>
        <begin position="236"/>
        <end position="256"/>
    </location>
</feature>
<protein>
    <submittedName>
        <fullName evidence="9">Rhomboid protease GluP</fullName>
    </submittedName>
</protein>
<name>A0A0K2WBD2_ANEMI</name>
<dbReference type="PANTHER" id="PTHR43731">
    <property type="entry name" value="RHOMBOID PROTEASE"/>
    <property type="match status" value="1"/>
</dbReference>
<evidence type="ECO:0000313" key="10">
    <source>
        <dbReference type="Proteomes" id="UP000182836"/>
    </source>
</evidence>
<dbReference type="PANTHER" id="PTHR43731:SF14">
    <property type="entry name" value="PRESENILIN-ASSOCIATED RHOMBOID-LIKE PROTEIN, MITOCHONDRIAL"/>
    <property type="match status" value="1"/>
</dbReference>
<dbReference type="InterPro" id="IPR035952">
    <property type="entry name" value="Rhomboid-like_sf"/>
</dbReference>
<dbReference type="OrthoDB" id="9813074at2"/>
<organism evidence="9 10">
    <name type="scientific">Aneurinibacillus migulanus</name>
    <name type="common">Bacillus migulanus</name>
    <dbReference type="NCBI Taxonomy" id="47500"/>
    <lineage>
        <taxon>Bacteria</taxon>
        <taxon>Bacillati</taxon>
        <taxon>Bacillota</taxon>
        <taxon>Bacilli</taxon>
        <taxon>Bacillales</taxon>
        <taxon>Paenibacillaceae</taxon>
        <taxon>Aneurinibacillus group</taxon>
        <taxon>Aneurinibacillus</taxon>
    </lineage>
</organism>
<dbReference type="GeneID" id="42305220"/>
<dbReference type="GO" id="GO:0006508">
    <property type="term" value="P:proteolysis"/>
    <property type="evidence" value="ECO:0007669"/>
    <property type="project" value="UniProtKB-KW"/>
</dbReference>
<reference evidence="9 10" key="1">
    <citation type="submission" date="2016-10" db="EMBL/GenBank/DDBJ databases">
        <authorList>
            <person name="de Groot N.N."/>
        </authorList>
    </citation>
    <scope>NUCLEOTIDE SEQUENCE [LARGE SCALE GENOMIC DNA]</scope>
    <source>
        <strain evidence="9 10">DSM 2895</strain>
    </source>
</reference>
<feature type="domain" description="Peptidase S54 rhomboid" evidence="8">
    <location>
        <begin position="227"/>
        <end position="361"/>
    </location>
</feature>
<gene>
    <name evidence="9" type="ORF">SAMN04487909_11165</name>
</gene>
<feature type="transmembrane region" description="Helical" evidence="7">
    <location>
        <begin position="186"/>
        <end position="205"/>
    </location>
</feature>
<feature type="transmembrane region" description="Helical" evidence="7">
    <location>
        <begin position="344"/>
        <end position="363"/>
    </location>
</feature>
<dbReference type="SUPFAM" id="SSF144091">
    <property type="entry name" value="Rhomboid-like"/>
    <property type="match status" value="1"/>
</dbReference>
<proteinExistence type="inferred from homology"/>
<dbReference type="Gene3D" id="1.20.1540.10">
    <property type="entry name" value="Rhomboid-like"/>
    <property type="match status" value="1"/>
</dbReference>
<keyword evidence="6 7" id="KW-0472">Membrane</keyword>
<comment type="subcellular location">
    <subcellularLocation>
        <location evidence="1">Membrane</location>
        <topology evidence="1">Multi-pass membrane protein</topology>
    </subcellularLocation>
</comment>
<accession>A0A0K2WBD2</accession>
<keyword evidence="3 7" id="KW-0812">Transmembrane</keyword>
<evidence type="ECO:0000256" key="5">
    <source>
        <dbReference type="ARBA" id="ARBA00022989"/>
    </source>
</evidence>
<evidence type="ECO:0000256" key="3">
    <source>
        <dbReference type="ARBA" id="ARBA00022692"/>
    </source>
</evidence>
<sequence length="393" mass="44151">MDITLAQQYIWRVAYRLVTEEEYTVVGSGGENIELLSRKGRELRYVQLRLANFLWGATMGYDLREGAGRMDDIRRQLRARAIEGQIVYVCYEPVTESMRDALQQEEGIHEQQVSLDLAGYDFTEGQWIIRNRKERGTEVVSPQLFDDTPYGDEEPPASHWMRSIEQVEMEREREVRSTFFYGKPRFTYAFLAIIIAIFILMELSGGSQDPRVLLLFGAKFNPLILAGEWWRFVTPMFLHIGFMHILFNGVALYSLGTLTEQIYGSVRFFLVYMISGISGVVGSFAFSENISAGASGAIFGLFGAMLYFGTQNKELFFQTLGTNILVVLGINLVIGFLSPGIIDNYAHLGGLVGGFLASALVGMPKHGPRIGIRIGALTLLVLLFWWGLRTGGL</sequence>
<evidence type="ECO:0000256" key="7">
    <source>
        <dbReference type="SAM" id="Phobius"/>
    </source>
</evidence>
<evidence type="ECO:0000256" key="4">
    <source>
        <dbReference type="ARBA" id="ARBA00022801"/>
    </source>
</evidence>
<dbReference type="GO" id="GO:0004252">
    <property type="term" value="F:serine-type endopeptidase activity"/>
    <property type="evidence" value="ECO:0007669"/>
    <property type="project" value="InterPro"/>
</dbReference>
<dbReference type="Pfam" id="PF01694">
    <property type="entry name" value="Rhomboid"/>
    <property type="match status" value="1"/>
</dbReference>
<keyword evidence="9" id="KW-0645">Protease</keyword>
<dbReference type="Proteomes" id="UP000182836">
    <property type="component" value="Unassembled WGS sequence"/>
</dbReference>
<feature type="transmembrane region" description="Helical" evidence="7">
    <location>
        <begin position="268"/>
        <end position="286"/>
    </location>
</feature>
<evidence type="ECO:0000256" key="1">
    <source>
        <dbReference type="ARBA" id="ARBA00004141"/>
    </source>
</evidence>
<feature type="transmembrane region" description="Helical" evidence="7">
    <location>
        <begin position="370"/>
        <end position="388"/>
    </location>
</feature>
<feature type="transmembrane region" description="Helical" evidence="7">
    <location>
        <begin position="315"/>
        <end position="338"/>
    </location>
</feature>
<dbReference type="AlphaFoldDB" id="A0A0K2WBD2"/>
<evidence type="ECO:0000259" key="8">
    <source>
        <dbReference type="Pfam" id="PF01694"/>
    </source>
</evidence>
<evidence type="ECO:0000256" key="2">
    <source>
        <dbReference type="ARBA" id="ARBA00009045"/>
    </source>
</evidence>
<dbReference type="InterPro" id="IPR022764">
    <property type="entry name" value="Peptidase_S54_rhomboid_dom"/>
</dbReference>
<dbReference type="GO" id="GO:0016020">
    <property type="term" value="C:membrane"/>
    <property type="evidence" value="ECO:0007669"/>
    <property type="project" value="UniProtKB-SubCell"/>
</dbReference>
<feature type="transmembrane region" description="Helical" evidence="7">
    <location>
        <begin position="292"/>
        <end position="308"/>
    </location>
</feature>
<evidence type="ECO:0000313" key="9">
    <source>
        <dbReference type="EMBL" id="SDJ06260.1"/>
    </source>
</evidence>
<dbReference type="EMBL" id="FNED01000011">
    <property type="protein sequence ID" value="SDJ06260.1"/>
    <property type="molecule type" value="Genomic_DNA"/>
</dbReference>
<evidence type="ECO:0000256" key="6">
    <source>
        <dbReference type="ARBA" id="ARBA00023136"/>
    </source>
</evidence>
<keyword evidence="5 7" id="KW-1133">Transmembrane helix</keyword>